<reference evidence="11 12" key="1">
    <citation type="journal article" date="2016" name="Nat. Commun.">
        <title>Thousands of microbial genomes shed light on interconnected biogeochemical processes in an aquifer system.</title>
        <authorList>
            <person name="Anantharaman K."/>
            <person name="Brown C.T."/>
            <person name="Hug L.A."/>
            <person name="Sharon I."/>
            <person name="Castelle C.J."/>
            <person name="Probst A.J."/>
            <person name="Thomas B.C."/>
            <person name="Singh A."/>
            <person name="Wilkins M.J."/>
            <person name="Karaoz U."/>
            <person name="Brodie E.L."/>
            <person name="Williams K.H."/>
            <person name="Hubbard S.S."/>
            <person name="Banfield J.F."/>
        </authorList>
    </citation>
    <scope>NUCLEOTIDE SEQUENCE [LARGE SCALE GENOMIC DNA]</scope>
</reference>
<dbReference type="Proteomes" id="UP000178750">
    <property type="component" value="Unassembled WGS sequence"/>
</dbReference>
<evidence type="ECO:0000313" key="11">
    <source>
        <dbReference type="EMBL" id="OGM20365.1"/>
    </source>
</evidence>
<dbReference type="Pfam" id="PF00231">
    <property type="entry name" value="ATP-synt"/>
    <property type="match status" value="1"/>
</dbReference>
<dbReference type="PANTHER" id="PTHR11693:SF22">
    <property type="entry name" value="ATP SYNTHASE SUBUNIT GAMMA, MITOCHONDRIAL"/>
    <property type="match status" value="1"/>
</dbReference>
<organism evidence="11 12">
    <name type="scientific">Candidatus Woesebacteria bacterium RIFCSPHIGHO2_01_FULL_38_9b</name>
    <dbReference type="NCBI Taxonomy" id="1802493"/>
    <lineage>
        <taxon>Bacteria</taxon>
        <taxon>Candidatus Woeseibacteriota</taxon>
    </lineage>
</organism>
<name>A0A1F7Y1G1_9BACT</name>
<protein>
    <recommendedName>
        <fullName evidence="10">ATP synthase gamma chain</fullName>
    </recommendedName>
    <alternativeName>
        <fullName evidence="10">ATP synthase F1 sector gamma subunit</fullName>
    </alternativeName>
    <alternativeName>
        <fullName evidence="10">F-ATPase gamma subunit</fullName>
    </alternativeName>
</protein>
<evidence type="ECO:0000256" key="10">
    <source>
        <dbReference type="HAMAP-Rule" id="MF_00815"/>
    </source>
</evidence>
<evidence type="ECO:0000256" key="4">
    <source>
        <dbReference type="ARBA" id="ARBA00022448"/>
    </source>
</evidence>
<dbReference type="GO" id="GO:0005886">
    <property type="term" value="C:plasma membrane"/>
    <property type="evidence" value="ECO:0007669"/>
    <property type="project" value="UniProtKB-SubCell"/>
</dbReference>
<dbReference type="HAMAP" id="MF_00815">
    <property type="entry name" value="ATP_synth_gamma_bact"/>
    <property type="match status" value="1"/>
</dbReference>
<dbReference type="CDD" id="cd12151">
    <property type="entry name" value="F1-ATPase_gamma"/>
    <property type="match status" value="1"/>
</dbReference>
<comment type="subcellular location">
    <subcellularLocation>
        <location evidence="10">Cell membrane</location>
        <topology evidence="10">Peripheral membrane protein</topology>
    </subcellularLocation>
    <subcellularLocation>
        <location evidence="2">Membrane</location>
        <topology evidence="2">Peripheral membrane protein</topology>
    </subcellularLocation>
</comment>
<evidence type="ECO:0000256" key="2">
    <source>
        <dbReference type="ARBA" id="ARBA00004170"/>
    </source>
</evidence>
<comment type="similarity">
    <text evidence="3 10">Belongs to the ATPase gamma chain family.</text>
</comment>
<evidence type="ECO:0000256" key="6">
    <source>
        <dbReference type="ARBA" id="ARBA00023065"/>
    </source>
</evidence>
<evidence type="ECO:0000256" key="5">
    <source>
        <dbReference type="ARBA" id="ARBA00022781"/>
    </source>
</evidence>
<keyword evidence="9 10" id="KW-0066">ATP synthesis</keyword>
<keyword evidence="4 10" id="KW-0813">Transport</keyword>
<evidence type="ECO:0000256" key="9">
    <source>
        <dbReference type="ARBA" id="ARBA00023310"/>
    </source>
</evidence>
<keyword evidence="5 10" id="KW-0375">Hydrogen ion transport</keyword>
<dbReference type="GO" id="GO:0046933">
    <property type="term" value="F:proton-transporting ATP synthase activity, rotational mechanism"/>
    <property type="evidence" value="ECO:0007669"/>
    <property type="project" value="UniProtKB-UniRule"/>
</dbReference>
<dbReference type="GO" id="GO:0042777">
    <property type="term" value="P:proton motive force-driven plasma membrane ATP synthesis"/>
    <property type="evidence" value="ECO:0007669"/>
    <property type="project" value="UniProtKB-UniRule"/>
</dbReference>
<dbReference type="Gene3D" id="1.10.287.80">
    <property type="entry name" value="ATP synthase, gamma subunit, helix hairpin domain"/>
    <property type="match status" value="1"/>
</dbReference>
<evidence type="ECO:0000256" key="8">
    <source>
        <dbReference type="ARBA" id="ARBA00023196"/>
    </source>
</evidence>
<dbReference type="SUPFAM" id="SSF52943">
    <property type="entry name" value="ATP synthase (F1-ATPase), gamma subunit"/>
    <property type="match status" value="1"/>
</dbReference>
<comment type="function">
    <text evidence="1 10">Produces ATP from ADP in the presence of a proton gradient across the membrane. The gamma chain is believed to be important in regulating ATPase activity and the flow of protons through the CF(0) complex.</text>
</comment>
<evidence type="ECO:0000256" key="3">
    <source>
        <dbReference type="ARBA" id="ARBA00007681"/>
    </source>
</evidence>
<keyword evidence="10" id="KW-1003">Cell membrane</keyword>
<dbReference type="PANTHER" id="PTHR11693">
    <property type="entry name" value="ATP SYNTHASE GAMMA CHAIN"/>
    <property type="match status" value="1"/>
</dbReference>
<dbReference type="InterPro" id="IPR035968">
    <property type="entry name" value="ATP_synth_F1_ATPase_gsu"/>
</dbReference>
<comment type="subunit">
    <text evidence="10">F-type ATPases have 2 components, CF(1) - the catalytic core - and CF(0) - the membrane proton channel. CF(1) has five subunits: alpha(3), beta(3), gamma(1), delta(1), epsilon(1). CF(0) has three main subunits: a, b and c.</text>
</comment>
<dbReference type="Gene3D" id="3.40.1380.10">
    <property type="match status" value="1"/>
</dbReference>
<proteinExistence type="inferred from homology"/>
<dbReference type="EMBL" id="MGGF01000064">
    <property type="protein sequence ID" value="OGM20365.1"/>
    <property type="molecule type" value="Genomic_DNA"/>
</dbReference>
<comment type="caution">
    <text evidence="11">The sequence shown here is derived from an EMBL/GenBank/DDBJ whole genome shotgun (WGS) entry which is preliminary data.</text>
</comment>
<dbReference type="GO" id="GO:0005524">
    <property type="term" value="F:ATP binding"/>
    <property type="evidence" value="ECO:0007669"/>
    <property type="project" value="UniProtKB-UniRule"/>
</dbReference>
<evidence type="ECO:0000256" key="7">
    <source>
        <dbReference type="ARBA" id="ARBA00023136"/>
    </source>
</evidence>
<keyword evidence="6 10" id="KW-0406">Ion transport</keyword>
<dbReference type="InterPro" id="IPR000131">
    <property type="entry name" value="ATP_synth_F1_gsu"/>
</dbReference>
<sequence>MANPRLIKKRVNSIKNIGKITKALEMVSASKVQKSQAAAINAKPYAKAVYELVSSLAGSIKASEIPLLKIPQSIKSDLIIFISTNRGLCGSLNTNLYKFTSLFLLQKSGIKHSFVTIGKKGRSYASVNGELVADFSDEKDFGSIVSAVTKIITDGFTAQIYDAVYIIYPEFLNALSQETRVKKLLPISKIALKEELKRESFDIQGESGEMKLDQKTEESYTYEPDPVTVLGTLLPFYLEIQVAESLYESQASEHSARMIAMKNATDNSSELSESLTLVFNKARQSLITTEISDITTAQASLSD</sequence>
<keyword evidence="8 10" id="KW-0139">CF(1)</keyword>
<evidence type="ECO:0000256" key="1">
    <source>
        <dbReference type="ARBA" id="ARBA00003456"/>
    </source>
</evidence>
<dbReference type="GO" id="GO:0045259">
    <property type="term" value="C:proton-transporting ATP synthase complex"/>
    <property type="evidence" value="ECO:0007669"/>
    <property type="project" value="UniProtKB-KW"/>
</dbReference>
<evidence type="ECO:0000313" key="12">
    <source>
        <dbReference type="Proteomes" id="UP000178750"/>
    </source>
</evidence>
<accession>A0A1F7Y1G1</accession>
<keyword evidence="7 10" id="KW-0472">Membrane</keyword>
<dbReference type="NCBIfam" id="TIGR01146">
    <property type="entry name" value="ATPsyn_F1gamma"/>
    <property type="match status" value="1"/>
</dbReference>
<dbReference type="PRINTS" id="PR00126">
    <property type="entry name" value="ATPASEGAMMA"/>
</dbReference>
<dbReference type="AlphaFoldDB" id="A0A1F7Y1G1"/>
<gene>
    <name evidence="10" type="primary">atpG</name>
    <name evidence="11" type="ORF">A2863_04500</name>
</gene>